<dbReference type="Proteomes" id="UP000319514">
    <property type="component" value="Unassembled WGS sequence"/>
</dbReference>
<dbReference type="Pfam" id="PF02397">
    <property type="entry name" value="Bac_transf"/>
    <property type="match status" value="1"/>
</dbReference>
<comment type="caution">
    <text evidence="5">The sequence shown here is derived from an EMBL/GenBank/DDBJ whole genome shotgun (WGS) entry which is preliminary data.</text>
</comment>
<dbReference type="PANTHER" id="PTHR30576">
    <property type="entry name" value="COLANIC BIOSYNTHESIS UDP-GLUCOSE LIPID CARRIER TRANSFERASE"/>
    <property type="match status" value="1"/>
</dbReference>
<dbReference type="EMBL" id="VFOQ01000002">
    <property type="protein sequence ID" value="TQL56913.1"/>
    <property type="molecule type" value="Genomic_DNA"/>
</dbReference>
<keyword evidence="3" id="KW-0812">Transmembrane</keyword>
<dbReference type="PANTHER" id="PTHR30576:SF20">
    <property type="entry name" value="QUINOVOSAMINEPHOSPHOTRANSFERAE-RELATED"/>
    <property type="match status" value="1"/>
</dbReference>
<keyword evidence="3" id="KW-1133">Transmembrane helix</keyword>
<proteinExistence type="inferred from homology"/>
<evidence type="ECO:0000256" key="3">
    <source>
        <dbReference type="SAM" id="Phobius"/>
    </source>
</evidence>
<dbReference type="AlphaFoldDB" id="A0A542Z999"/>
<sequence>MTRPAAQQLGGTHRSSARLGPGRRRGPQPRRDSALRRTVDVVAAAVGLVCAGPLLVVLAAAIRLTSPGPAIYRQDRVGRDGIPFSILKLRTMVVGSDRGGPSVSGTADPRVTPLGRRLRATRLDELPQLVNLLRGDMTLIGPRPEVPRFLEHYSQAERQLLRVRPGVIGPGALLFAHDQARELDTADDPDLVYVARHLHPKLARDLDYVCHRTLSRDMSLLSAAARTLLGGS</sequence>
<dbReference type="GO" id="GO:0016780">
    <property type="term" value="F:phosphotransferase activity, for other substituted phosphate groups"/>
    <property type="evidence" value="ECO:0007669"/>
    <property type="project" value="TreeGrafter"/>
</dbReference>
<feature type="region of interest" description="Disordered" evidence="2">
    <location>
        <begin position="1"/>
        <end position="34"/>
    </location>
</feature>
<keyword evidence="5" id="KW-0808">Transferase</keyword>
<evidence type="ECO:0000259" key="4">
    <source>
        <dbReference type="Pfam" id="PF02397"/>
    </source>
</evidence>
<evidence type="ECO:0000313" key="5">
    <source>
        <dbReference type="EMBL" id="TQL56913.1"/>
    </source>
</evidence>
<keyword evidence="3" id="KW-0472">Membrane</keyword>
<feature type="transmembrane region" description="Helical" evidence="3">
    <location>
        <begin position="41"/>
        <end position="64"/>
    </location>
</feature>
<feature type="domain" description="Bacterial sugar transferase" evidence="4">
    <location>
        <begin position="36"/>
        <end position="228"/>
    </location>
</feature>
<protein>
    <submittedName>
        <fullName evidence="5">Lipopolysaccharide/colanic/teichoic acid biosynthesis glycosyltransferase</fullName>
    </submittedName>
</protein>
<evidence type="ECO:0000313" key="6">
    <source>
        <dbReference type="Proteomes" id="UP000319514"/>
    </source>
</evidence>
<gene>
    <name evidence="5" type="ORF">FB474_3679</name>
</gene>
<dbReference type="RefSeq" id="WP_185746259.1">
    <property type="nucleotide sequence ID" value="NZ_BAAAKX010000015.1"/>
</dbReference>
<evidence type="ECO:0000256" key="2">
    <source>
        <dbReference type="SAM" id="MobiDB-lite"/>
    </source>
</evidence>
<name>A0A542Z999_9MICO</name>
<keyword evidence="6" id="KW-1185">Reference proteome</keyword>
<dbReference type="InterPro" id="IPR003362">
    <property type="entry name" value="Bact_transf"/>
</dbReference>
<comment type="similarity">
    <text evidence="1">Belongs to the bacterial sugar transferase family.</text>
</comment>
<evidence type="ECO:0000256" key="1">
    <source>
        <dbReference type="ARBA" id="ARBA00006464"/>
    </source>
</evidence>
<accession>A0A542Z999</accession>
<organism evidence="5 6">
    <name type="scientific">Oryzihumus leptocrescens</name>
    <dbReference type="NCBI Taxonomy" id="297536"/>
    <lineage>
        <taxon>Bacteria</taxon>
        <taxon>Bacillati</taxon>
        <taxon>Actinomycetota</taxon>
        <taxon>Actinomycetes</taxon>
        <taxon>Micrococcales</taxon>
        <taxon>Intrasporangiaceae</taxon>
        <taxon>Oryzihumus</taxon>
    </lineage>
</organism>
<reference evidence="5 6" key="1">
    <citation type="submission" date="2019-06" db="EMBL/GenBank/DDBJ databases">
        <title>Sequencing the genomes of 1000 actinobacteria strains.</title>
        <authorList>
            <person name="Klenk H.-P."/>
        </authorList>
    </citation>
    <scope>NUCLEOTIDE SEQUENCE [LARGE SCALE GENOMIC DNA]</scope>
    <source>
        <strain evidence="5 6">DSM 18082</strain>
    </source>
</reference>